<dbReference type="AlphaFoldDB" id="A0A6G1CD84"/>
<comment type="caution">
    <text evidence="1">The sequence shown here is derived from an EMBL/GenBank/DDBJ whole genome shotgun (WGS) entry which is preliminary data.</text>
</comment>
<dbReference type="SUPFAM" id="SSF51445">
    <property type="entry name" value="(Trans)glycosidases"/>
    <property type="match status" value="1"/>
</dbReference>
<reference evidence="1 2" key="1">
    <citation type="submission" date="2019-11" db="EMBL/GenBank/DDBJ databases">
        <title>Whole genome sequence of Oryza granulata.</title>
        <authorList>
            <person name="Li W."/>
        </authorList>
    </citation>
    <scope>NUCLEOTIDE SEQUENCE [LARGE SCALE GENOMIC DNA]</scope>
    <source>
        <strain evidence="2">cv. Menghai</strain>
        <tissue evidence="1">Leaf</tissue>
    </source>
</reference>
<sequence length="130" mass="14850">MEEKLWFACNPTKGAATEEYGNRMLANDDSAEWARKKLRYPTLWVVSVVDLSTGEANNSTIPLCEALKDENRIGFHYRHIQFVHKAIQYEPREGEGLLHVDVHGVPTGFKVRFSLIYIDIYIDCTTLTSS</sequence>
<keyword evidence="2" id="KW-1185">Reference proteome</keyword>
<evidence type="ECO:0000313" key="1">
    <source>
        <dbReference type="EMBL" id="KAF0898011.1"/>
    </source>
</evidence>
<name>A0A6G1CD84_9ORYZ</name>
<evidence type="ECO:0000313" key="2">
    <source>
        <dbReference type="Proteomes" id="UP000479710"/>
    </source>
</evidence>
<dbReference type="Proteomes" id="UP000479710">
    <property type="component" value="Unassembled WGS sequence"/>
</dbReference>
<gene>
    <name evidence="1" type="ORF">E2562_001693</name>
</gene>
<dbReference type="EMBL" id="SPHZ02000009">
    <property type="protein sequence ID" value="KAF0898011.1"/>
    <property type="molecule type" value="Genomic_DNA"/>
</dbReference>
<organism evidence="1 2">
    <name type="scientific">Oryza meyeriana var. granulata</name>
    <dbReference type="NCBI Taxonomy" id="110450"/>
    <lineage>
        <taxon>Eukaryota</taxon>
        <taxon>Viridiplantae</taxon>
        <taxon>Streptophyta</taxon>
        <taxon>Embryophyta</taxon>
        <taxon>Tracheophyta</taxon>
        <taxon>Spermatophyta</taxon>
        <taxon>Magnoliopsida</taxon>
        <taxon>Liliopsida</taxon>
        <taxon>Poales</taxon>
        <taxon>Poaceae</taxon>
        <taxon>BOP clade</taxon>
        <taxon>Oryzoideae</taxon>
        <taxon>Oryzeae</taxon>
        <taxon>Oryzinae</taxon>
        <taxon>Oryza</taxon>
        <taxon>Oryza meyeriana</taxon>
    </lineage>
</organism>
<accession>A0A6G1CD84</accession>
<dbReference type="InterPro" id="IPR017853">
    <property type="entry name" value="GH"/>
</dbReference>
<protein>
    <submittedName>
        <fullName evidence="1">Uncharacterized protein</fullName>
    </submittedName>
</protein>
<proteinExistence type="predicted"/>